<reference evidence="5" key="1">
    <citation type="submission" date="2017-02" db="UniProtKB">
        <authorList>
            <consortium name="WormBaseParasite"/>
        </authorList>
    </citation>
    <scope>IDENTIFICATION</scope>
</reference>
<dbReference type="OrthoDB" id="31170at2759"/>
<gene>
    <name evidence="3" type="ORF">EVEC_LOCUS6780</name>
</gene>
<evidence type="ECO:0000256" key="1">
    <source>
        <dbReference type="SAM" id="MobiDB-lite"/>
    </source>
</evidence>
<dbReference type="InterPro" id="IPR000697">
    <property type="entry name" value="WH1/EVH1_dom"/>
</dbReference>
<feature type="region of interest" description="Disordered" evidence="1">
    <location>
        <begin position="385"/>
        <end position="433"/>
    </location>
</feature>
<feature type="region of interest" description="Disordered" evidence="1">
    <location>
        <begin position="131"/>
        <end position="158"/>
    </location>
</feature>
<organism evidence="5">
    <name type="scientific">Enterobius vermicularis</name>
    <name type="common">Human pinworm</name>
    <dbReference type="NCBI Taxonomy" id="51028"/>
    <lineage>
        <taxon>Eukaryota</taxon>
        <taxon>Metazoa</taxon>
        <taxon>Ecdysozoa</taxon>
        <taxon>Nematoda</taxon>
        <taxon>Chromadorea</taxon>
        <taxon>Rhabditida</taxon>
        <taxon>Spirurina</taxon>
        <taxon>Oxyuridomorpha</taxon>
        <taxon>Oxyuroidea</taxon>
        <taxon>Oxyuridae</taxon>
        <taxon>Enterobius</taxon>
    </lineage>
</organism>
<feature type="region of interest" description="Disordered" evidence="1">
    <location>
        <begin position="174"/>
        <end position="215"/>
    </location>
</feature>
<sequence>MHYGYSEAVVAMATADVMVYDDATKRWVAPDGGIEPARSQVRILRNTHTNAFRIVGTRLQNRQWILNCNVYDRLKYNPATPLFHQWRDEKRKVYGLNFMSEDDARSFISVMTDVLALLASSSDYQNGTAFGNSNGVYHEPQQLHHVPHSEPSFRDADQESICSGSIPAALTNNYRKSSHSMHSSASAGLTLSSAQRRASQGSSSSSSNGSSGPGAVYASSVAAASSSMRVPPGSEAPALASANPPPAPPLPAGGLGSLFCYLNLLAETILAPLSTNAPPAPPPPPPLGGLGTNKSSTMSIADQIKNVQLRKTNTNSNSTAPTKNENSAAARGHGALFSELEATLNKRKNYVENESRSSGLCHLFVYYFNLEPGAGSITKRAWERPAGTGAFTGPNNGSTDSPRMHRNVNRAHSGSSLSSQEEPRQNANSLANKNGDAGVIAAQITPEMLEKWKVDLLNEVGELINRAKEEILGAIRQEKR</sequence>
<keyword evidence="4" id="KW-1185">Reference proteome</keyword>
<feature type="domain" description="WH1" evidence="2">
    <location>
        <begin position="2"/>
        <end position="118"/>
    </location>
</feature>
<dbReference type="Gene3D" id="2.30.29.30">
    <property type="entry name" value="Pleckstrin-homology domain (PH domain)/Phosphotyrosine-binding domain (PTB)"/>
    <property type="match status" value="1"/>
</dbReference>
<evidence type="ECO:0000313" key="5">
    <source>
        <dbReference type="WBParaSite" id="EVEC_0000725901-mRNA-1"/>
    </source>
</evidence>
<dbReference type="InterPro" id="IPR011993">
    <property type="entry name" value="PH-like_dom_sf"/>
</dbReference>
<feature type="compositionally biased region" description="Polar residues" evidence="1">
    <location>
        <begin position="410"/>
        <end position="432"/>
    </location>
</feature>
<dbReference type="SMART" id="SM00461">
    <property type="entry name" value="WH1"/>
    <property type="match status" value="1"/>
</dbReference>
<dbReference type="GO" id="GO:0017124">
    <property type="term" value="F:SH3 domain binding"/>
    <property type="evidence" value="ECO:0007669"/>
    <property type="project" value="TreeGrafter"/>
</dbReference>
<dbReference type="WBParaSite" id="EVEC_0000725901-mRNA-1">
    <property type="protein sequence ID" value="EVEC_0000725901-mRNA-1"/>
    <property type="gene ID" value="EVEC_0000725901"/>
</dbReference>
<dbReference type="SUPFAM" id="SSF50729">
    <property type="entry name" value="PH domain-like"/>
    <property type="match status" value="1"/>
</dbReference>
<dbReference type="AlphaFoldDB" id="A0A0N4V9Y2"/>
<evidence type="ECO:0000313" key="4">
    <source>
        <dbReference type="Proteomes" id="UP000274131"/>
    </source>
</evidence>
<dbReference type="Proteomes" id="UP000274131">
    <property type="component" value="Unassembled WGS sequence"/>
</dbReference>
<feature type="compositionally biased region" description="Low complexity" evidence="1">
    <location>
        <begin position="180"/>
        <end position="215"/>
    </location>
</feature>
<evidence type="ECO:0000259" key="2">
    <source>
        <dbReference type="PROSITE" id="PS50229"/>
    </source>
</evidence>
<dbReference type="PANTHER" id="PTHR11202:SF22">
    <property type="entry name" value="PROTEIN ENABLED"/>
    <property type="match status" value="1"/>
</dbReference>
<name>A0A0N4V9Y2_ENTVE</name>
<dbReference type="STRING" id="51028.A0A0N4V9Y2"/>
<dbReference type="Pfam" id="PF00568">
    <property type="entry name" value="WH1"/>
    <property type="match status" value="1"/>
</dbReference>
<feature type="compositionally biased region" description="Basic and acidic residues" evidence="1">
    <location>
        <begin position="147"/>
        <end position="157"/>
    </location>
</feature>
<accession>A0A0N4V9Y2</accession>
<protein>
    <submittedName>
        <fullName evidence="5">WH1 domain-containing protein</fullName>
    </submittedName>
</protein>
<dbReference type="PANTHER" id="PTHR11202">
    <property type="entry name" value="SPROUTY-RELATED, EVH1 DOMAIN-CONTAINING PROTEIN FAMILY MEMBER"/>
    <property type="match status" value="1"/>
</dbReference>
<dbReference type="CDD" id="cd01207">
    <property type="entry name" value="EVH1_Ena_VASP-like"/>
    <property type="match status" value="1"/>
</dbReference>
<dbReference type="PROSITE" id="PS50229">
    <property type="entry name" value="WH1"/>
    <property type="match status" value="1"/>
</dbReference>
<proteinExistence type="predicted"/>
<evidence type="ECO:0000313" key="3">
    <source>
        <dbReference type="EMBL" id="VDD92029.1"/>
    </source>
</evidence>
<dbReference type="EMBL" id="UXUI01008646">
    <property type="protein sequence ID" value="VDD92029.1"/>
    <property type="molecule type" value="Genomic_DNA"/>
</dbReference>
<reference evidence="3 4" key="2">
    <citation type="submission" date="2018-10" db="EMBL/GenBank/DDBJ databases">
        <authorList>
            <consortium name="Pathogen Informatics"/>
        </authorList>
    </citation>
    <scope>NUCLEOTIDE SEQUENCE [LARGE SCALE GENOMIC DNA]</scope>
</reference>